<dbReference type="EC" id="1.14.13.1" evidence="5"/>
<keyword evidence="1" id="KW-0285">Flavoprotein</keyword>
<dbReference type="Gene3D" id="3.50.50.60">
    <property type="entry name" value="FAD/NAD(P)-binding domain"/>
    <property type="match status" value="1"/>
</dbReference>
<name>A0A2W0CHX1_9BACL</name>
<dbReference type="InterPro" id="IPR036188">
    <property type="entry name" value="FAD/NAD-bd_sf"/>
</dbReference>
<evidence type="ECO:0000313" key="5">
    <source>
        <dbReference type="EMBL" id="PYY27925.1"/>
    </source>
</evidence>
<feature type="domain" description="FAD-binding" evidence="4">
    <location>
        <begin position="4"/>
        <end position="352"/>
    </location>
</feature>
<dbReference type="InterPro" id="IPR002938">
    <property type="entry name" value="FAD-bd"/>
</dbReference>
<dbReference type="GO" id="GO:0044550">
    <property type="term" value="P:secondary metabolite biosynthetic process"/>
    <property type="evidence" value="ECO:0007669"/>
    <property type="project" value="TreeGrafter"/>
</dbReference>
<sequence>MTKKIIIIGGGIAGLAMALFLKRANIESVVYEQATKYGNAGGNFVIHPSGVQVLEDLGLGEVLKANSHQMTDIKVMDKEGNSIFGDMEMDGEKEGMPHLINIARFHLIDILYQKSIEQGIEINFGKRLKSFTEGDDHIQVFFEDGTEAKGTLLVGADGVRSKTRSILFPFPNYPLKYAGKWGVYGLVGLDKLNEHREFFDSETSLIYFHENFNLFISKHHPTDNEISWSMIVNEEKKVSKKHFEEKPIEAFRSDLANQFSDWEAPIKQLIENTDNFIPKQLFKIDLMNHYSYGRVVLIGDALHTADPNAGMGTTLGLEDALYLSKLLRDHDYDDAFHYYETDRKDRAAKVFNSASILDNLTLENTEDFAFFGEGLSVSWDKSE</sequence>
<dbReference type="Pfam" id="PF01494">
    <property type="entry name" value="FAD_binding_3"/>
    <property type="match status" value="1"/>
</dbReference>
<organism evidence="5 6">
    <name type="scientific">Paenibacillus illinoisensis</name>
    <dbReference type="NCBI Taxonomy" id="59845"/>
    <lineage>
        <taxon>Bacteria</taxon>
        <taxon>Bacillati</taxon>
        <taxon>Bacillota</taxon>
        <taxon>Bacilli</taxon>
        <taxon>Bacillales</taxon>
        <taxon>Paenibacillaceae</taxon>
        <taxon>Paenibacillus</taxon>
    </lineage>
</organism>
<evidence type="ECO:0000256" key="1">
    <source>
        <dbReference type="ARBA" id="ARBA00022630"/>
    </source>
</evidence>
<dbReference type="InterPro" id="IPR051104">
    <property type="entry name" value="FAD_monoxygenase"/>
</dbReference>
<evidence type="ECO:0000259" key="4">
    <source>
        <dbReference type="Pfam" id="PF01494"/>
    </source>
</evidence>
<dbReference type="PANTHER" id="PTHR46720:SF3">
    <property type="entry name" value="FAD-BINDING DOMAIN-CONTAINING PROTEIN-RELATED"/>
    <property type="match status" value="1"/>
</dbReference>
<dbReference type="AlphaFoldDB" id="A0A2W0CHX1"/>
<dbReference type="GO" id="GO:0071949">
    <property type="term" value="F:FAD binding"/>
    <property type="evidence" value="ECO:0007669"/>
    <property type="project" value="InterPro"/>
</dbReference>
<evidence type="ECO:0000313" key="6">
    <source>
        <dbReference type="Proteomes" id="UP000247459"/>
    </source>
</evidence>
<evidence type="ECO:0000256" key="2">
    <source>
        <dbReference type="ARBA" id="ARBA00022827"/>
    </source>
</evidence>
<reference evidence="5 6" key="1">
    <citation type="submission" date="2018-01" db="EMBL/GenBank/DDBJ databases">
        <title>Genome sequence of the PGP bacterium Paenibacillus illinoisensis E3.</title>
        <authorList>
            <person name="Rolli E."/>
            <person name="Marasco R."/>
            <person name="Bessem C."/>
            <person name="Michoud G."/>
            <person name="Gaiarsa S."/>
            <person name="Borin S."/>
            <person name="Daffonchio D."/>
        </authorList>
    </citation>
    <scope>NUCLEOTIDE SEQUENCE [LARGE SCALE GENOMIC DNA]</scope>
    <source>
        <strain evidence="5 6">E3</strain>
    </source>
</reference>
<dbReference type="PRINTS" id="PR00420">
    <property type="entry name" value="RNGMNOXGNASE"/>
</dbReference>
<keyword evidence="2" id="KW-0274">FAD</keyword>
<dbReference type="Proteomes" id="UP000247459">
    <property type="component" value="Unassembled WGS sequence"/>
</dbReference>
<dbReference type="PANTHER" id="PTHR46720">
    <property type="entry name" value="HYDROXYLASE, PUTATIVE (AFU_ORTHOLOGUE AFUA_3G01460)-RELATED"/>
    <property type="match status" value="1"/>
</dbReference>
<dbReference type="OrthoDB" id="9766816at2"/>
<dbReference type="SUPFAM" id="SSF51905">
    <property type="entry name" value="FAD/NAD(P)-binding domain"/>
    <property type="match status" value="1"/>
</dbReference>
<evidence type="ECO:0000256" key="3">
    <source>
        <dbReference type="ARBA" id="ARBA00023002"/>
    </source>
</evidence>
<comment type="caution">
    <text evidence="5">The sequence shown here is derived from an EMBL/GenBank/DDBJ whole genome shotgun (WGS) entry which is preliminary data.</text>
</comment>
<keyword evidence="3 5" id="KW-0560">Oxidoreductase</keyword>
<protein>
    <submittedName>
        <fullName evidence="5">2-polyprenyl-6-methoxyphenol hydroxylase</fullName>
        <ecNumber evidence="5">1.14.13.1</ecNumber>
    </submittedName>
</protein>
<dbReference type="GO" id="GO:0018658">
    <property type="term" value="F:salicylate 1-monooxygenase activity"/>
    <property type="evidence" value="ECO:0007669"/>
    <property type="project" value="UniProtKB-EC"/>
</dbReference>
<dbReference type="EMBL" id="PRLG01000021">
    <property type="protein sequence ID" value="PYY27925.1"/>
    <property type="molecule type" value="Genomic_DNA"/>
</dbReference>
<dbReference type="RefSeq" id="WP_110821554.1">
    <property type="nucleotide sequence ID" value="NZ_PRLG01000021.1"/>
</dbReference>
<accession>A0A2W0CHX1</accession>
<proteinExistence type="predicted"/>
<gene>
    <name evidence="5" type="ORF">PIL02S_04598</name>
</gene>